<reference evidence="7 8" key="1">
    <citation type="submission" date="2020-08" db="EMBL/GenBank/DDBJ databases">
        <authorList>
            <person name="Koutsovoulos G."/>
            <person name="Danchin GJ E."/>
        </authorList>
    </citation>
    <scope>NUCLEOTIDE SEQUENCE [LARGE SCALE GENOMIC DNA]</scope>
</reference>
<dbReference type="InterPro" id="IPR029063">
    <property type="entry name" value="SAM-dependent_MTases_sf"/>
</dbReference>
<evidence type="ECO:0000256" key="2">
    <source>
        <dbReference type="ARBA" id="ARBA00022679"/>
    </source>
</evidence>
<proteinExistence type="predicted"/>
<name>A0A6V7WVY6_MELEN</name>
<evidence type="ECO:0000313" key="8">
    <source>
        <dbReference type="Proteomes" id="UP000580250"/>
    </source>
</evidence>
<keyword evidence="2" id="KW-0808">Transferase</keyword>
<organism evidence="7 8">
    <name type="scientific">Meloidogyne enterolobii</name>
    <name type="common">Root-knot nematode worm</name>
    <name type="synonym">Meloidogyne mayaguensis</name>
    <dbReference type="NCBI Taxonomy" id="390850"/>
    <lineage>
        <taxon>Eukaryota</taxon>
        <taxon>Metazoa</taxon>
        <taxon>Ecdysozoa</taxon>
        <taxon>Nematoda</taxon>
        <taxon>Chromadorea</taxon>
        <taxon>Rhabditida</taxon>
        <taxon>Tylenchina</taxon>
        <taxon>Tylenchomorpha</taxon>
        <taxon>Tylenchoidea</taxon>
        <taxon>Meloidogynidae</taxon>
        <taxon>Meloidogyninae</taxon>
        <taxon>Meloidogyne</taxon>
    </lineage>
</organism>
<feature type="domain" description="Methyltransferase type 11" evidence="6">
    <location>
        <begin position="78"/>
        <end position="171"/>
    </location>
</feature>
<evidence type="ECO:0000256" key="5">
    <source>
        <dbReference type="ARBA" id="ARBA00042549"/>
    </source>
</evidence>
<accession>A0A6V7WVY6</accession>
<dbReference type="InterPro" id="IPR013216">
    <property type="entry name" value="Methyltransf_11"/>
</dbReference>
<dbReference type="AlphaFoldDB" id="A0A6V7WVY6"/>
<comment type="caution">
    <text evidence="7">The sequence shown here is derived from an EMBL/GenBank/DDBJ whole genome shotgun (WGS) entry which is preliminary data.</text>
</comment>
<evidence type="ECO:0000256" key="1">
    <source>
        <dbReference type="ARBA" id="ARBA00022603"/>
    </source>
</evidence>
<gene>
    <name evidence="7" type="ORF">MENT_LOCUS44041</name>
</gene>
<dbReference type="CDD" id="cd02440">
    <property type="entry name" value="AdoMet_MTases"/>
    <property type="match status" value="1"/>
</dbReference>
<dbReference type="PANTHER" id="PTHR13090">
    <property type="entry name" value="ARGININE-HYDROXYLASE NDUFAF5, MITOCHONDRIAL"/>
    <property type="match status" value="1"/>
</dbReference>
<protein>
    <recommendedName>
        <fullName evidence="3">Arginine-hydroxylase NDUFAF5, mitochondrial</fullName>
    </recommendedName>
    <alternativeName>
        <fullName evidence="4">NADH dehydrogenase [ubiquinone] 1 alpha subcomplex assembly factor 5</fullName>
    </alternativeName>
    <alternativeName>
        <fullName evidence="5">Putative methyltransferase NDUFAF5</fullName>
    </alternativeName>
</protein>
<dbReference type="InterPro" id="IPR050602">
    <property type="entry name" value="Malonyl-ACP_OMT"/>
</dbReference>
<evidence type="ECO:0000256" key="4">
    <source>
        <dbReference type="ARBA" id="ARBA00041833"/>
    </source>
</evidence>
<dbReference type="OrthoDB" id="16816at2759"/>
<dbReference type="GO" id="GO:0032259">
    <property type="term" value="P:methylation"/>
    <property type="evidence" value="ECO:0007669"/>
    <property type="project" value="UniProtKB-KW"/>
</dbReference>
<dbReference type="SUPFAM" id="SSF53335">
    <property type="entry name" value="S-adenosyl-L-methionine-dependent methyltransferases"/>
    <property type="match status" value="1"/>
</dbReference>
<evidence type="ECO:0000256" key="3">
    <source>
        <dbReference type="ARBA" id="ARBA00040937"/>
    </source>
</evidence>
<dbReference type="GO" id="GO:0008757">
    <property type="term" value="F:S-adenosylmethionine-dependent methyltransferase activity"/>
    <property type="evidence" value="ECO:0007669"/>
    <property type="project" value="InterPro"/>
</dbReference>
<sequence>MPIMASRLFSHLRSASTSASKVVPPYIKVFDRETKRKQRNWSATQSEFELTRFIRDEFGYRLADKVFDLLKKNTVCIDLGCGAGHIGMHLIRENVGCLIQLDMSEAMVRASKSAEENEFPTFRAIADEELVPFRPECADLILSGLSAHWINDLPNWFLRCFQTLREDGVMIGGLLAGETLHELRISLQLAEMERLGGIGAHVSPFVEAQDIASLMNRAGFQLVTIDVDEIVINYPDIFSLIFDLQFMGESNATFTRSASLKRDILIAADGIYRQMFCTQENNYPATFQMINFIGWKPGANMPKVARRGSQSVSFKHLSKFIETEMTRRENDEFNNK</sequence>
<dbReference type="EMBL" id="CAJEWN010000864">
    <property type="protein sequence ID" value="CAD2191219.1"/>
    <property type="molecule type" value="Genomic_DNA"/>
</dbReference>
<keyword evidence="1" id="KW-0489">Methyltransferase</keyword>
<dbReference type="Proteomes" id="UP000580250">
    <property type="component" value="Unassembled WGS sequence"/>
</dbReference>
<evidence type="ECO:0000313" key="7">
    <source>
        <dbReference type="EMBL" id="CAD2191219.1"/>
    </source>
</evidence>
<evidence type="ECO:0000259" key="6">
    <source>
        <dbReference type="Pfam" id="PF08241"/>
    </source>
</evidence>
<dbReference type="Pfam" id="PF08241">
    <property type="entry name" value="Methyltransf_11"/>
    <property type="match status" value="1"/>
</dbReference>
<dbReference type="GO" id="GO:0005739">
    <property type="term" value="C:mitochondrion"/>
    <property type="evidence" value="ECO:0007669"/>
    <property type="project" value="TreeGrafter"/>
</dbReference>
<dbReference type="GO" id="GO:0032981">
    <property type="term" value="P:mitochondrial respiratory chain complex I assembly"/>
    <property type="evidence" value="ECO:0007669"/>
    <property type="project" value="TreeGrafter"/>
</dbReference>
<dbReference type="PANTHER" id="PTHR13090:SF1">
    <property type="entry name" value="ARGININE-HYDROXYLASE NDUFAF5, MITOCHONDRIAL"/>
    <property type="match status" value="1"/>
</dbReference>
<dbReference type="Gene3D" id="3.40.50.150">
    <property type="entry name" value="Vaccinia Virus protein VP39"/>
    <property type="match status" value="1"/>
</dbReference>